<keyword evidence="7 14" id="KW-0812">Transmembrane</keyword>
<dbReference type="UniPathway" id="UPA00251">
    <property type="reaction ID" value="UER00324"/>
</dbReference>
<evidence type="ECO:0000256" key="1">
    <source>
        <dbReference type="ARBA" id="ARBA00004651"/>
    </source>
</evidence>
<evidence type="ECO:0000313" key="17">
    <source>
        <dbReference type="Proteomes" id="UP000259762"/>
    </source>
</evidence>
<feature type="binding site" description="axial binding residue" evidence="14">
    <location>
        <position position="16"/>
    </location>
    <ligand>
        <name>heme</name>
        <dbReference type="ChEBI" id="CHEBI:30413"/>
    </ligand>
    <ligandPart>
        <name>Fe</name>
        <dbReference type="ChEBI" id="CHEBI:18248"/>
    </ligandPart>
</feature>
<comment type="subunit">
    <text evidence="14">Homodimer.</text>
</comment>
<dbReference type="RefSeq" id="WP_075139342.1">
    <property type="nucleotide sequence ID" value="NZ_CP015994.1"/>
</dbReference>
<dbReference type="AlphaFoldDB" id="A0A2Z2LC85"/>
<keyword evidence="6 14" id="KW-0349">Heme</keyword>
<accession>A0A2Z2LC85</accession>
<keyword evidence="8 14" id="KW-0479">Metal-binding</keyword>
<dbReference type="OrthoDB" id="9800824at2"/>
<sequence>MLSWVCAYHRWVEAFHVISVISWMVGMLYLPRLYVYHSKVSYGSESDAMLSLMERRLLLYIMNPAMLATLVTGILLAVAEGYYVFLWFKVKFMLVLAMLTIHALLAQHGKNLSRNECKRSSLYFRILNEAVTALMVAIVIMVMVQPFM</sequence>
<evidence type="ECO:0000256" key="9">
    <source>
        <dbReference type="ARBA" id="ARBA00022989"/>
    </source>
</evidence>
<feature type="transmembrane region" description="Helical" evidence="14">
    <location>
        <begin position="57"/>
        <end position="78"/>
    </location>
</feature>
<comment type="pathway">
    <text evidence="2 14 15">Porphyrin-containing compound metabolism; protoporphyrin-IX biosynthesis; protoporphyrin-IX from protoporphyrinogen-IX: step 1/1.</text>
</comment>
<evidence type="ECO:0000256" key="10">
    <source>
        <dbReference type="ARBA" id="ARBA00023002"/>
    </source>
</evidence>
<evidence type="ECO:0000256" key="5">
    <source>
        <dbReference type="ARBA" id="ARBA00022475"/>
    </source>
</evidence>
<feature type="transmembrane region" description="Helical" evidence="14">
    <location>
        <begin position="126"/>
        <end position="147"/>
    </location>
</feature>
<reference evidence="17" key="1">
    <citation type="submission" date="2018-06" db="EMBL/GenBank/DDBJ databases">
        <title>The Anaplasma ovis genome reveals a high proportion of pseudogenes.</title>
        <authorList>
            <person name="Liu Z."/>
            <person name="Peasley A.M."/>
            <person name="Yang J."/>
            <person name="Li Y."/>
            <person name="Guan G."/>
            <person name="Luo J."/>
            <person name="Yin H."/>
            <person name="Brayton K.A."/>
        </authorList>
    </citation>
    <scope>NUCLEOTIDE SEQUENCE [LARGE SCALE GENOMIC DNA]</scope>
    <source>
        <strain evidence="17">Haibei</strain>
    </source>
</reference>
<evidence type="ECO:0000256" key="8">
    <source>
        <dbReference type="ARBA" id="ARBA00022723"/>
    </source>
</evidence>
<dbReference type="GO" id="GO:0046872">
    <property type="term" value="F:metal ion binding"/>
    <property type="evidence" value="ECO:0007669"/>
    <property type="project" value="UniProtKB-UniRule"/>
</dbReference>
<dbReference type="EMBL" id="CP015994">
    <property type="protein sequence ID" value="ASI48011.1"/>
    <property type="molecule type" value="Genomic_DNA"/>
</dbReference>
<evidence type="ECO:0000256" key="6">
    <source>
        <dbReference type="ARBA" id="ARBA00022617"/>
    </source>
</evidence>
<comment type="cofactor">
    <cofactor evidence="14 15">
        <name>heme b</name>
        <dbReference type="ChEBI" id="CHEBI:60344"/>
    </cofactor>
    <text evidence="14 15">Binds 1 heme b (iron(II)-protoporphyrin IX) group per subunit.</text>
</comment>
<dbReference type="NCBIfam" id="TIGR00701">
    <property type="entry name" value="protoporphyrinogen oxidase HemJ"/>
    <property type="match status" value="1"/>
</dbReference>
<evidence type="ECO:0000256" key="7">
    <source>
        <dbReference type="ARBA" id="ARBA00022692"/>
    </source>
</evidence>
<evidence type="ECO:0000256" key="13">
    <source>
        <dbReference type="ARBA" id="ARBA00048390"/>
    </source>
</evidence>
<evidence type="ECO:0000256" key="4">
    <source>
        <dbReference type="ARBA" id="ARBA00017504"/>
    </source>
</evidence>
<dbReference type="HAMAP" id="MF_02239">
    <property type="entry name" value="HemJ"/>
    <property type="match status" value="1"/>
</dbReference>
<keyword evidence="5 14" id="KW-1003">Cell membrane</keyword>
<dbReference type="Proteomes" id="UP000259762">
    <property type="component" value="Chromosome"/>
</dbReference>
<evidence type="ECO:0000256" key="11">
    <source>
        <dbReference type="ARBA" id="ARBA00023004"/>
    </source>
</evidence>
<evidence type="ECO:0000256" key="15">
    <source>
        <dbReference type="PIRNR" id="PIRNR004638"/>
    </source>
</evidence>
<comment type="similarity">
    <text evidence="3 14 15">Belongs to the HemJ family.</text>
</comment>
<comment type="function">
    <text evidence="14 15">Catalyzes the oxidation of protoporphyrinogen IX to protoporphyrin IX.</text>
</comment>
<dbReference type="GO" id="GO:0070818">
    <property type="term" value="F:protoporphyrinogen oxidase activity"/>
    <property type="evidence" value="ECO:0007669"/>
    <property type="project" value="UniProtKB-UniRule"/>
</dbReference>
<dbReference type="KEGG" id="aoh:AOV_04455"/>
<dbReference type="PANTHER" id="PTHR40255:SF1">
    <property type="entry name" value="PROTOPORPHYRINOGEN IX OXIDASE"/>
    <property type="match status" value="1"/>
</dbReference>
<dbReference type="Pfam" id="PF03653">
    <property type="entry name" value="UPF0093"/>
    <property type="match status" value="1"/>
</dbReference>
<keyword evidence="12 14" id="KW-0472">Membrane</keyword>
<feature type="binding site" description="axial binding residue" evidence="14">
    <location>
        <position position="91"/>
    </location>
    <ligand>
        <name>heme</name>
        <dbReference type="ChEBI" id="CHEBI:30413"/>
    </ligand>
    <ligandPart>
        <name>Fe</name>
        <dbReference type="ChEBI" id="CHEBI:18248"/>
    </ligandPart>
</feature>
<dbReference type="EC" id="1.3.99.-" evidence="14 15"/>
<dbReference type="InterPro" id="IPR005265">
    <property type="entry name" value="HemJ-like"/>
</dbReference>
<dbReference type="GO" id="GO:0005886">
    <property type="term" value="C:plasma membrane"/>
    <property type="evidence" value="ECO:0007669"/>
    <property type="project" value="UniProtKB-SubCell"/>
</dbReference>
<reference evidence="16 17" key="2">
    <citation type="journal article" date="2019" name="BMC Genomics">
        <title>The Anaplasma ovis genome reveals a high proportion of pseudogenes.</title>
        <authorList>
            <person name="Liu Z."/>
            <person name="Peasley A.M."/>
            <person name="Yang J."/>
            <person name="Li Y."/>
            <person name="Guan G."/>
            <person name="Luo J."/>
            <person name="Yin H."/>
            <person name="Brayton K.A."/>
        </authorList>
    </citation>
    <scope>NUCLEOTIDE SEQUENCE [LARGE SCALE GENOMIC DNA]</scope>
    <source>
        <strain evidence="16 17">Haibei</strain>
    </source>
</reference>
<dbReference type="PANTHER" id="PTHR40255">
    <property type="entry name" value="UPF0093 MEMBRANE PROTEIN SLR1790"/>
    <property type="match status" value="1"/>
</dbReference>
<protein>
    <recommendedName>
        <fullName evidence="4 14">Protoporphyrinogen IX oxidase</fullName>
        <shortName evidence="14">PPO</shortName>
        <ecNumber evidence="14 15">1.3.99.-</ecNumber>
    </recommendedName>
</protein>
<evidence type="ECO:0000256" key="12">
    <source>
        <dbReference type="ARBA" id="ARBA00023136"/>
    </source>
</evidence>
<comment type="catalytic activity">
    <reaction evidence="13 14 15">
        <text>protoporphyrinogen IX + 3 A = protoporphyrin IX + 3 AH2</text>
        <dbReference type="Rhea" id="RHEA:62000"/>
        <dbReference type="ChEBI" id="CHEBI:13193"/>
        <dbReference type="ChEBI" id="CHEBI:17499"/>
        <dbReference type="ChEBI" id="CHEBI:57306"/>
        <dbReference type="ChEBI" id="CHEBI:57307"/>
    </reaction>
</comment>
<dbReference type="PIRSF" id="PIRSF004638">
    <property type="entry name" value="UCP004638"/>
    <property type="match status" value="1"/>
</dbReference>
<name>A0A2Z2LC85_9RICK</name>
<keyword evidence="11 14" id="KW-0408">Iron</keyword>
<evidence type="ECO:0000256" key="3">
    <source>
        <dbReference type="ARBA" id="ARBA00006501"/>
    </source>
</evidence>
<proteinExistence type="inferred from homology"/>
<organism evidence="16 17">
    <name type="scientific">Anaplasma ovis str. Haibei</name>
    <dbReference type="NCBI Taxonomy" id="1248439"/>
    <lineage>
        <taxon>Bacteria</taxon>
        <taxon>Pseudomonadati</taxon>
        <taxon>Pseudomonadota</taxon>
        <taxon>Alphaproteobacteria</taxon>
        <taxon>Rickettsiales</taxon>
        <taxon>Anaplasmataceae</taxon>
        <taxon>Anaplasma</taxon>
    </lineage>
</organism>
<dbReference type="GO" id="GO:0006782">
    <property type="term" value="P:protoporphyrinogen IX biosynthetic process"/>
    <property type="evidence" value="ECO:0007669"/>
    <property type="project" value="UniProtKB-UniRule"/>
</dbReference>
<feature type="transmembrane region" description="Helical" evidence="14">
    <location>
        <begin position="84"/>
        <end position="105"/>
    </location>
</feature>
<feature type="transmembrane region" description="Helical" evidence="14">
    <location>
        <begin position="14"/>
        <end position="36"/>
    </location>
</feature>
<comment type="subcellular location">
    <subcellularLocation>
        <location evidence="1 14">Cell membrane</location>
        <topology evidence="1 14">Multi-pass membrane protein</topology>
    </subcellularLocation>
</comment>
<keyword evidence="17" id="KW-1185">Reference proteome</keyword>
<evidence type="ECO:0000256" key="14">
    <source>
        <dbReference type="HAMAP-Rule" id="MF_02239"/>
    </source>
</evidence>
<gene>
    <name evidence="16" type="ORF">AOV_04455</name>
</gene>
<keyword evidence="10 14" id="KW-0560">Oxidoreductase</keyword>
<keyword evidence="9 14" id="KW-1133">Transmembrane helix</keyword>
<evidence type="ECO:0000256" key="2">
    <source>
        <dbReference type="ARBA" id="ARBA00005073"/>
    </source>
</evidence>
<evidence type="ECO:0000313" key="16">
    <source>
        <dbReference type="EMBL" id="ASI48011.1"/>
    </source>
</evidence>